<comment type="caution">
    <text evidence="1">The sequence shown here is derived from an EMBL/GenBank/DDBJ whole genome shotgun (WGS) entry which is preliminary data.</text>
</comment>
<evidence type="ECO:0000313" key="1">
    <source>
        <dbReference type="EMBL" id="GFY37519.1"/>
    </source>
</evidence>
<accession>A0A8X7BPF4</accession>
<name>A0A8X7BPF4_9ARAC</name>
<organism evidence="1 2">
    <name type="scientific">Trichonephila inaurata madagascariensis</name>
    <dbReference type="NCBI Taxonomy" id="2747483"/>
    <lineage>
        <taxon>Eukaryota</taxon>
        <taxon>Metazoa</taxon>
        <taxon>Ecdysozoa</taxon>
        <taxon>Arthropoda</taxon>
        <taxon>Chelicerata</taxon>
        <taxon>Arachnida</taxon>
        <taxon>Araneae</taxon>
        <taxon>Araneomorphae</taxon>
        <taxon>Entelegynae</taxon>
        <taxon>Araneoidea</taxon>
        <taxon>Nephilidae</taxon>
        <taxon>Trichonephila</taxon>
        <taxon>Trichonephila inaurata</taxon>
    </lineage>
</organism>
<gene>
    <name evidence="1" type="ORF">TNIN_190141</name>
</gene>
<reference evidence="1" key="1">
    <citation type="submission" date="2020-08" db="EMBL/GenBank/DDBJ databases">
        <title>Multicomponent nature underlies the extraordinary mechanical properties of spider dragline silk.</title>
        <authorList>
            <person name="Kono N."/>
            <person name="Nakamura H."/>
            <person name="Mori M."/>
            <person name="Yoshida Y."/>
            <person name="Ohtoshi R."/>
            <person name="Malay A.D."/>
            <person name="Moran D.A.P."/>
            <person name="Tomita M."/>
            <person name="Numata K."/>
            <person name="Arakawa K."/>
        </authorList>
    </citation>
    <scope>NUCLEOTIDE SEQUENCE</scope>
</reference>
<keyword evidence="2" id="KW-1185">Reference proteome</keyword>
<dbReference type="Proteomes" id="UP000886998">
    <property type="component" value="Unassembled WGS sequence"/>
</dbReference>
<sequence length="82" mass="9706">MIERRLKLRTSLLSKKIAPGTDEIRTRDLLFTREDRRFNQAGQRRRKIYVMNLLDESTQKMIQKQGFCNFVEKISSIVANCT</sequence>
<evidence type="ECO:0000313" key="2">
    <source>
        <dbReference type="Proteomes" id="UP000886998"/>
    </source>
</evidence>
<dbReference type="EMBL" id="BMAV01000338">
    <property type="protein sequence ID" value="GFY37519.1"/>
    <property type="molecule type" value="Genomic_DNA"/>
</dbReference>
<dbReference type="AlphaFoldDB" id="A0A8X7BPF4"/>
<proteinExistence type="predicted"/>
<protein>
    <submittedName>
        <fullName evidence="1">Uncharacterized protein</fullName>
    </submittedName>
</protein>